<evidence type="ECO:0000259" key="1">
    <source>
        <dbReference type="Pfam" id="PF11195"/>
    </source>
</evidence>
<dbReference type="EMBL" id="CP013278">
    <property type="protein sequence ID" value="AND28457.1"/>
    <property type="molecule type" value="Genomic_DNA"/>
</dbReference>
<dbReference type="PATRIC" id="fig|1430.6.peg.2197"/>
<dbReference type="AlphaFoldDB" id="A0A160LJU6"/>
<accession>A0A160LJU6</accession>
<evidence type="ECO:0000313" key="2">
    <source>
        <dbReference type="EMBL" id="AND28457.1"/>
    </source>
</evidence>
<organism evidence="2">
    <name type="scientific">Bacillus thuringiensis subsp. israelensis</name>
    <dbReference type="NCBI Taxonomy" id="1430"/>
    <lineage>
        <taxon>Bacteria</taxon>
        <taxon>Bacillati</taxon>
        <taxon>Bacillota</taxon>
        <taxon>Bacilli</taxon>
        <taxon>Bacillales</taxon>
        <taxon>Bacillaceae</taxon>
        <taxon>Bacillus</taxon>
        <taxon>Bacillus cereus group</taxon>
    </lineage>
</organism>
<keyword evidence="2" id="KW-0614">Plasmid</keyword>
<reference evidence="2" key="1">
    <citation type="journal article" date="2017" name="Res. Microbiol.">
        <title>Comparative genomics of extrachromosomal elements in Bacillus thuringiensis subsp. israelensis.</title>
        <authorList>
            <person name="Bolotin A."/>
            <person name="Gillis A."/>
            <person name="Sanchis V."/>
            <person name="Nielsen-LeRoux C."/>
            <person name="Mahillon J."/>
            <person name="Lereclus D."/>
            <person name="Sorokin A."/>
        </authorList>
    </citation>
    <scope>NUCLEOTIDE SEQUENCE</scope>
    <source>
        <strain evidence="2">AM65-52</strain>
        <plasmid evidence="2">pAM65-52-3-235K</plasmid>
    </source>
</reference>
<dbReference type="InterPro" id="IPR021361">
    <property type="entry name" value="Tad2-like_dom"/>
</dbReference>
<dbReference type="RefSeq" id="WP_000345483.1">
    <property type="nucleotide sequence ID" value="NZ_CP013278.1"/>
</dbReference>
<protein>
    <recommendedName>
        <fullName evidence="1">Thoeris anti-defense 2-like domain-containing protein</fullName>
    </recommendedName>
</protein>
<geneLocation type="plasmid" evidence="2">
    <name>pAM65-52-3-235K</name>
</geneLocation>
<dbReference type="Pfam" id="PF11195">
    <property type="entry name" value="Tad2-like"/>
    <property type="match status" value="1"/>
</dbReference>
<proteinExistence type="predicted"/>
<feature type="domain" description="Thoeris anti-defense 2-like" evidence="1">
    <location>
        <begin position="1"/>
        <end position="89"/>
    </location>
</feature>
<gene>
    <name evidence="2" type="ORF">ATN07_32530</name>
</gene>
<name>A0A160LJU6_BACTI</name>
<sequence length="90" mass="9909">MDFGQALISLKEGNKVARNGWNGKGQWIVLMPSLFLEAGVVNGRTSKHLGQGVDLDSQPYFALYTAQGKWQPGWVPSTSDVLSEDWEEVA</sequence>